<accession>A0ABQ1LLN8</accession>
<dbReference type="InterPro" id="IPR033985">
    <property type="entry name" value="SusD-like_N"/>
</dbReference>
<comment type="subcellular location">
    <subcellularLocation>
        <location evidence="1">Cell outer membrane</location>
    </subcellularLocation>
</comment>
<evidence type="ECO:0000256" key="4">
    <source>
        <dbReference type="ARBA" id="ARBA00023136"/>
    </source>
</evidence>
<evidence type="ECO:0000313" key="9">
    <source>
        <dbReference type="EMBL" id="GGC26474.1"/>
    </source>
</evidence>
<keyword evidence="5" id="KW-0998">Cell outer membrane</keyword>
<dbReference type="PROSITE" id="PS51257">
    <property type="entry name" value="PROKAR_LIPOPROTEIN"/>
    <property type="match status" value="1"/>
</dbReference>
<proteinExistence type="inferred from homology"/>
<keyword evidence="4" id="KW-0472">Membrane</keyword>
<feature type="domain" description="SusD-like N-terminal" evidence="8">
    <location>
        <begin position="35"/>
        <end position="225"/>
    </location>
</feature>
<evidence type="ECO:0000259" key="8">
    <source>
        <dbReference type="Pfam" id="PF14322"/>
    </source>
</evidence>
<evidence type="ECO:0000256" key="1">
    <source>
        <dbReference type="ARBA" id="ARBA00004442"/>
    </source>
</evidence>
<dbReference type="InterPro" id="IPR012944">
    <property type="entry name" value="SusD_RagB_dom"/>
</dbReference>
<evidence type="ECO:0000256" key="6">
    <source>
        <dbReference type="SAM" id="SignalP"/>
    </source>
</evidence>
<comment type="caution">
    <text evidence="9">The sequence shown here is derived from an EMBL/GenBank/DDBJ whole genome shotgun (WGS) entry which is preliminary data.</text>
</comment>
<dbReference type="Gene3D" id="1.25.40.390">
    <property type="match status" value="1"/>
</dbReference>
<comment type="similarity">
    <text evidence="2">Belongs to the SusD family.</text>
</comment>
<feature type="domain" description="RagB/SusD" evidence="7">
    <location>
        <begin position="359"/>
        <end position="494"/>
    </location>
</feature>
<evidence type="ECO:0000259" key="7">
    <source>
        <dbReference type="Pfam" id="PF07980"/>
    </source>
</evidence>
<keyword evidence="10" id="KW-1185">Reference proteome</keyword>
<gene>
    <name evidence="9" type="ORF">GCM10011386_18130</name>
</gene>
<organism evidence="9 10">
    <name type="scientific">Parapedobacter defluvii</name>
    <dbReference type="NCBI Taxonomy" id="2045106"/>
    <lineage>
        <taxon>Bacteria</taxon>
        <taxon>Pseudomonadati</taxon>
        <taxon>Bacteroidota</taxon>
        <taxon>Sphingobacteriia</taxon>
        <taxon>Sphingobacteriales</taxon>
        <taxon>Sphingobacteriaceae</taxon>
        <taxon>Parapedobacter</taxon>
    </lineage>
</organism>
<dbReference type="SUPFAM" id="SSF48452">
    <property type="entry name" value="TPR-like"/>
    <property type="match status" value="1"/>
</dbReference>
<dbReference type="EMBL" id="BMIK01000004">
    <property type="protein sequence ID" value="GGC26474.1"/>
    <property type="molecule type" value="Genomic_DNA"/>
</dbReference>
<evidence type="ECO:0000256" key="5">
    <source>
        <dbReference type="ARBA" id="ARBA00023237"/>
    </source>
</evidence>
<protein>
    <submittedName>
        <fullName evidence="9">Membrane protein</fullName>
    </submittedName>
</protein>
<dbReference type="Pfam" id="PF07980">
    <property type="entry name" value="SusD_RagB"/>
    <property type="match status" value="1"/>
</dbReference>
<dbReference type="Pfam" id="PF14322">
    <property type="entry name" value="SusD-like_3"/>
    <property type="match status" value="1"/>
</dbReference>
<evidence type="ECO:0000256" key="2">
    <source>
        <dbReference type="ARBA" id="ARBA00006275"/>
    </source>
</evidence>
<sequence>MKNSKIMNIRNLLGLLTLAVSLGFSACNKDLELTPESSYNTADFYQTINDFRQALFGAYGGLRSVQGFDYPMMMESLSDNVNTLQNTTNNPLARFGFTPGDDRILGVWSAYWNVINRTNNILDQIDAGEFPNEETRTIMKGETQFIRGYCYFQLGWIFGGMPLIDRVMNAEEITTVARSTQAETFAFATADLEAAAAALPESQGGDNLGRATRYAAKAILARLHLFTKNYDAARPLLEEILAYDGFTPFEQFSDCFLNTRDNGSEHVFQIQYTSGLNSQGNPLVYSLVPENLRSEQFPQGGRSTWLAVSNDLYEAYDTSDVRRDFTIQKGYTSANNVIDSLTLLFIKYAHGTVPPNNLDNDVNLSIVRITDVQLMYAEVLNEMGYTPDGEAFTLLNTVRGRAGLDSLTSSEIPDPDTFRDTLFNERRLEFACEALRWFDIVRQGPERAAAIMNAFLAREEEGGGSLTFDPKYLLMPIPDSEIRTNPALEQNPGY</sequence>
<feature type="signal peptide" evidence="6">
    <location>
        <begin position="1"/>
        <end position="26"/>
    </location>
</feature>
<evidence type="ECO:0000256" key="3">
    <source>
        <dbReference type="ARBA" id="ARBA00022729"/>
    </source>
</evidence>
<dbReference type="InterPro" id="IPR011990">
    <property type="entry name" value="TPR-like_helical_dom_sf"/>
</dbReference>
<name>A0ABQ1LLN8_9SPHI</name>
<reference evidence="10" key="1">
    <citation type="journal article" date="2019" name="Int. J. Syst. Evol. Microbiol.">
        <title>The Global Catalogue of Microorganisms (GCM) 10K type strain sequencing project: providing services to taxonomists for standard genome sequencing and annotation.</title>
        <authorList>
            <consortium name="The Broad Institute Genomics Platform"/>
            <consortium name="The Broad Institute Genome Sequencing Center for Infectious Disease"/>
            <person name="Wu L."/>
            <person name="Ma J."/>
        </authorList>
    </citation>
    <scope>NUCLEOTIDE SEQUENCE [LARGE SCALE GENOMIC DNA]</scope>
    <source>
        <strain evidence="10">CGMCC 1.15342</strain>
    </source>
</reference>
<feature type="chain" id="PRO_5046181334" evidence="6">
    <location>
        <begin position="27"/>
        <end position="494"/>
    </location>
</feature>
<keyword evidence="3 6" id="KW-0732">Signal</keyword>
<dbReference type="Proteomes" id="UP000597338">
    <property type="component" value="Unassembled WGS sequence"/>
</dbReference>
<evidence type="ECO:0000313" key="10">
    <source>
        <dbReference type="Proteomes" id="UP000597338"/>
    </source>
</evidence>